<evidence type="ECO:0000259" key="6">
    <source>
        <dbReference type="Pfam" id="PF25967"/>
    </source>
</evidence>
<dbReference type="PATRIC" id="fig|45076.6.peg.1906"/>
<dbReference type="PANTHER" id="PTHR30158">
    <property type="entry name" value="ACRA/E-RELATED COMPONENT OF DRUG EFFLUX TRANSPORTER"/>
    <property type="match status" value="1"/>
</dbReference>
<accession>A0A0W1A9W4</accession>
<comment type="caution">
    <text evidence="7">The sequence shown here is derived from an EMBL/GenBank/DDBJ whole genome shotgun (WGS) entry which is preliminary data.</text>
</comment>
<feature type="domain" description="Multidrug resistance protein MdtA-like C-terminal permuted SH3" evidence="6">
    <location>
        <begin position="280"/>
        <end position="339"/>
    </location>
</feature>
<dbReference type="Proteomes" id="UP000054662">
    <property type="component" value="Unassembled WGS sequence"/>
</dbReference>
<name>A0A0W1A9W4_9GAMM</name>
<dbReference type="InterPro" id="IPR006143">
    <property type="entry name" value="RND_pump_MFP"/>
</dbReference>
<dbReference type="Pfam" id="PF25944">
    <property type="entry name" value="Beta-barrel_RND"/>
    <property type="match status" value="1"/>
</dbReference>
<dbReference type="EMBL" id="LNZC01000022">
    <property type="protein sequence ID" value="KTD77875.1"/>
    <property type="molecule type" value="Genomic_DNA"/>
</dbReference>
<dbReference type="Gene3D" id="2.40.420.20">
    <property type="match status" value="1"/>
</dbReference>
<dbReference type="InterPro" id="IPR058625">
    <property type="entry name" value="MdtA-like_BSH"/>
</dbReference>
<gene>
    <name evidence="7" type="ORF">Lwor_1757</name>
</gene>
<evidence type="ECO:0000313" key="7">
    <source>
        <dbReference type="EMBL" id="KTD77875.1"/>
    </source>
</evidence>
<dbReference type="InterPro" id="IPR058626">
    <property type="entry name" value="MdtA-like_b-barrel"/>
</dbReference>
<dbReference type="Gene3D" id="2.40.30.170">
    <property type="match status" value="1"/>
</dbReference>
<dbReference type="InterPro" id="IPR058627">
    <property type="entry name" value="MdtA-like_C"/>
</dbReference>
<feature type="domain" description="Multidrug resistance protein MdtA-like beta-barrel" evidence="5">
    <location>
        <begin position="192"/>
        <end position="274"/>
    </location>
</feature>
<evidence type="ECO:0000259" key="4">
    <source>
        <dbReference type="Pfam" id="PF25917"/>
    </source>
</evidence>
<dbReference type="SUPFAM" id="SSF111369">
    <property type="entry name" value="HlyD-like secretion proteins"/>
    <property type="match status" value="1"/>
</dbReference>
<sequence length="359" mass="39660">MGLFLAACNDNKPLTNTPRLVPVAQLGFTKIPLTKTYIGITQSVAEVGIRARVEGFLVRKNFTEGKPVKKDQLIYAIDPKPFQAQLDLAKGQLAKSIANMEYQKVQYQRFKELVKKGDVSQTRFDEANARYTEAQAETLVQKAQVATAEINLGYCSMLAPFDGIIGKKYVDLGNLVGGADNTLLANIVQLNPIYVMFSPSVEDYAIFLNYRKNMPFHVEAVLPYSNQLVFKGKVDLVNNQADTSTSTILMRALVENPEQLLLPGVYVTLHVELTKEESCILVPATAVIESQGQRTVYLVNKKNQVEAHVIHTSGMYQQSYIVISGVKDGDLLILNGLQKINPGDAVKPELQKQHGSNNG</sequence>
<organism evidence="7 8">
    <name type="scientific">Legionella worsleiensis</name>
    <dbReference type="NCBI Taxonomy" id="45076"/>
    <lineage>
        <taxon>Bacteria</taxon>
        <taxon>Pseudomonadati</taxon>
        <taxon>Pseudomonadota</taxon>
        <taxon>Gammaproteobacteria</taxon>
        <taxon>Legionellales</taxon>
        <taxon>Legionellaceae</taxon>
        <taxon>Legionella</taxon>
    </lineage>
</organism>
<dbReference type="Gene3D" id="1.10.287.470">
    <property type="entry name" value="Helix hairpin bin"/>
    <property type="match status" value="1"/>
</dbReference>
<proteinExistence type="inferred from homology"/>
<evidence type="ECO:0000259" key="3">
    <source>
        <dbReference type="Pfam" id="PF25876"/>
    </source>
</evidence>
<dbReference type="Gene3D" id="2.40.50.100">
    <property type="match status" value="1"/>
</dbReference>
<dbReference type="Pfam" id="PF25876">
    <property type="entry name" value="HH_MFP_RND"/>
    <property type="match status" value="1"/>
</dbReference>
<dbReference type="NCBIfam" id="TIGR01730">
    <property type="entry name" value="RND_mfp"/>
    <property type="match status" value="1"/>
</dbReference>
<dbReference type="InterPro" id="IPR058624">
    <property type="entry name" value="MdtA-like_HH"/>
</dbReference>
<dbReference type="Pfam" id="PF25917">
    <property type="entry name" value="BSH_RND"/>
    <property type="match status" value="1"/>
</dbReference>
<feature type="domain" description="Multidrug resistance protein MdtA-like alpha-helical hairpin" evidence="3">
    <location>
        <begin position="86"/>
        <end position="154"/>
    </location>
</feature>
<keyword evidence="8" id="KW-1185">Reference proteome</keyword>
<evidence type="ECO:0000256" key="1">
    <source>
        <dbReference type="ARBA" id="ARBA00004519"/>
    </source>
</evidence>
<protein>
    <submittedName>
        <fullName evidence="7">HlyD family transporter secretion protein</fullName>
    </submittedName>
</protein>
<comment type="subcellular location">
    <subcellularLocation>
        <location evidence="1">Cell inner membrane</location>
        <topology evidence="1">Lipid-anchor</topology>
    </subcellularLocation>
</comment>
<evidence type="ECO:0000256" key="2">
    <source>
        <dbReference type="ARBA" id="ARBA00009477"/>
    </source>
</evidence>
<dbReference type="STRING" id="45076.Lwor_1757"/>
<dbReference type="Pfam" id="PF25967">
    <property type="entry name" value="RND-MFP_C"/>
    <property type="match status" value="1"/>
</dbReference>
<dbReference type="GO" id="GO:0030313">
    <property type="term" value="C:cell envelope"/>
    <property type="evidence" value="ECO:0007669"/>
    <property type="project" value="UniProtKB-SubCell"/>
</dbReference>
<comment type="similarity">
    <text evidence="2">Belongs to the membrane fusion protein (MFP) (TC 8.A.1) family.</text>
</comment>
<dbReference type="GO" id="GO:0005886">
    <property type="term" value="C:plasma membrane"/>
    <property type="evidence" value="ECO:0007669"/>
    <property type="project" value="TreeGrafter"/>
</dbReference>
<dbReference type="GO" id="GO:0022857">
    <property type="term" value="F:transmembrane transporter activity"/>
    <property type="evidence" value="ECO:0007669"/>
    <property type="project" value="InterPro"/>
</dbReference>
<evidence type="ECO:0000313" key="8">
    <source>
        <dbReference type="Proteomes" id="UP000054662"/>
    </source>
</evidence>
<dbReference type="GO" id="GO:0046677">
    <property type="term" value="P:response to antibiotic"/>
    <property type="evidence" value="ECO:0007669"/>
    <property type="project" value="TreeGrafter"/>
</dbReference>
<dbReference type="AlphaFoldDB" id="A0A0W1A9W4"/>
<evidence type="ECO:0000259" key="5">
    <source>
        <dbReference type="Pfam" id="PF25944"/>
    </source>
</evidence>
<feature type="domain" description="Multidrug resistance protein MdtA-like barrel-sandwich hybrid" evidence="4">
    <location>
        <begin position="47"/>
        <end position="184"/>
    </location>
</feature>
<reference evidence="7 8" key="1">
    <citation type="submission" date="2015-11" db="EMBL/GenBank/DDBJ databases">
        <title>Genomic analysis of 38 Legionella species identifies large and diverse effector repertoires.</title>
        <authorList>
            <person name="Burstein D."/>
            <person name="Amaro F."/>
            <person name="Zusman T."/>
            <person name="Lifshitz Z."/>
            <person name="Cohen O."/>
            <person name="Gilbert J.A."/>
            <person name="Pupko T."/>
            <person name="Shuman H.A."/>
            <person name="Segal G."/>
        </authorList>
    </citation>
    <scope>NUCLEOTIDE SEQUENCE [LARGE SCALE GENOMIC DNA]</scope>
    <source>
        <strain evidence="7 8">ATCC 49508</strain>
    </source>
</reference>